<gene>
    <name evidence="3" type="ORF">SAMN05216260_12935</name>
</gene>
<evidence type="ECO:0000256" key="2">
    <source>
        <dbReference type="SAM" id="Phobius"/>
    </source>
</evidence>
<keyword evidence="2" id="KW-1133">Transmembrane helix</keyword>
<feature type="transmembrane region" description="Helical" evidence="2">
    <location>
        <begin position="124"/>
        <end position="145"/>
    </location>
</feature>
<evidence type="ECO:0000313" key="3">
    <source>
        <dbReference type="EMBL" id="SDG77747.1"/>
    </source>
</evidence>
<name>A0A1G7X0R7_9ACTN</name>
<accession>A0A1G7X0R7</accession>
<sequence>MTDQQQEAPIRRDAPAGQDAPAERDAPAGQEAPAERDAPAGQEAAAEREAPTTQDALAGQEAPAEEASSTGLDAVTGREAPAEEASPTGQAAVAGRETPVEDGSVAPPTSPAPMRKDRRALWTALRWTAAALVFAAVGASTAYGLTRAERTDLPGLATASDGRWDYPELTRPPLPSGRPGPLDTANKAGSHYADLRALVLPAPKGARADTALRGKDGWLPAKDFLSVYAEKEDREDLGAKLADHGLRHVAARGWTMPDGTRTRIYLLQFGSATVAEDLYRNELSHTIDEPPALRGAALSVFDEDWPEQAAVPGENRSLYVESEPYGAEQVRQAYLSAGDVVALVTQSRKGGAKAVPFQQTVVLQGELLG</sequence>
<reference evidence="3 4" key="1">
    <citation type="submission" date="2016-10" db="EMBL/GenBank/DDBJ databases">
        <authorList>
            <person name="de Groot N.N."/>
        </authorList>
    </citation>
    <scope>NUCLEOTIDE SEQUENCE [LARGE SCALE GENOMIC DNA]</scope>
    <source>
        <strain evidence="3 4">CGMCC 4.1859</strain>
    </source>
</reference>
<organism evidence="3 4">
    <name type="scientific">Streptomyces griseoaurantiacus</name>
    <dbReference type="NCBI Taxonomy" id="68213"/>
    <lineage>
        <taxon>Bacteria</taxon>
        <taxon>Bacillati</taxon>
        <taxon>Actinomycetota</taxon>
        <taxon>Actinomycetes</taxon>
        <taxon>Kitasatosporales</taxon>
        <taxon>Streptomycetaceae</taxon>
        <taxon>Streptomyces</taxon>
        <taxon>Streptomyces aurantiacus group</taxon>
    </lineage>
</organism>
<dbReference type="Proteomes" id="UP000198614">
    <property type="component" value="Unassembled WGS sequence"/>
</dbReference>
<evidence type="ECO:0000256" key="1">
    <source>
        <dbReference type="SAM" id="MobiDB-lite"/>
    </source>
</evidence>
<evidence type="ECO:0000313" key="4">
    <source>
        <dbReference type="Proteomes" id="UP000198614"/>
    </source>
</evidence>
<feature type="region of interest" description="Disordered" evidence="1">
    <location>
        <begin position="156"/>
        <end position="180"/>
    </location>
</feature>
<dbReference type="AlphaFoldDB" id="A0A1G7X0R7"/>
<keyword evidence="2" id="KW-0812">Transmembrane</keyword>
<proteinExistence type="predicted"/>
<dbReference type="EMBL" id="FNAX01000029">
    <property type="protein sequence ID" value="SDG77747.1"/>
    <property type="molecule type" value="Genomic_DNA"/>
</dbReference>
<feature type="region of interest" description="Disordered" evidence="1">
    <location>
        <begin position="1"/>
        <end position="114"/>
    </location>
</feature>
<protein>
    <submittedName>
        <fullName evidence="3">Uncharacterized protein</fullName>
    </submittedName>
</protein>
<keyword evidence="2" id="KW-0472">Membrane</keyword>